<evidence type="ECO:0000313" key="6">
    <source>
        <dbReference type="Proteomes" id="UP001154329"/>
    </source>
</evidence>
<name>A0A9P0IV15_APHGO</name>
<reference evidence="5" key="1">
    <citation type="submission" date="2022-02" db="EMBL/GenBank/DDBJ databases">
        <authorList>
            <person name="King R."/>
        </authorList>
    </citation>
    <scope>NUCLEOTIDE SEQUENCE</scope>
</reference>
<evidence type="ECO:0000259" key="4">
    <source>
        <dbReference type="Pfam" id="PF12936"/>
    </source>
</evidence>
<reference evidence="5" key="2">
    <citation type="submission" date="2022-10" db="EMBL/GenBank/DDBJ databases">
        <authorList>
            <consortium name="ENA_rothamsted_submissions"/>
            <consortium name="culmorum"/>
            <person name="King R."/>
        </authorList>
    </citation>
    <scope>NUCLEOTIDE SEQUENCE</scope>
</reference>
<dbReference type="GO" id="GO:0000447">
    <property type="term" value="P:endonucleolytic cleavage in ITS1 to separate SSU-rRNA from 5.8S rRNA and LSU-rRNA from tricistronic rRNA transcript (SSU-rRNA, 5.8S rRNA, LSU-rRNA)"/>
    <property type="evidence" value="ECO:0007669"/>
    <property type="project" value="TreeGrafter"/>
</dbReference>
<dbReference type="Proteomes" id="UP001154329">
    <property type="component" value="Chromosome 1"/>
</dbReference>
<sequence>MNTFESNSKENNNTSSDEEEEDEEAKELTDDVEKSFFKALSCLKKDDPKIYDESVKFFDSSAAHHNVKKSTDGQDKNSNPIYLEEYKRKILLERGPEFDDTKEMNDVLKKEKVRMSSPSYVEEQQAIKESFNFALNDNSDDEDILKPRLKTKEEQEKEEKDYLEWLKGNRDELEDEETKKDLQHLHDYWNNPNLDEGEQFLCDYILNKRFLEKPKEESLIEDEMRFSEEDEMLEKHEEFEHKYNFRFEEPDKEFIKTYPRTMENSLRRKEDKRKKKREELTERKKKELEKRSLEIKQLKKLKKKEIIDRIRKLQEITGNKRVGFEDTELEEDFNPTEYDRKMHELFDEEFYDKMDDEKPVFDEEEDEFIMDCDYDPSMDKRAKKQTRAAKRKEKKKLMVDEDDVETDHIKKIPKYNPANGSFEKYIDEYYSLDCEDVVSGVPTRFTYNKVLPNDYGLTIDEILRADDNELNKWYPLGKLTKIQPEAVQKFEAKIYKRKAKDIELKKKMLPSLFKEELNEVDETQEESKEVTTTTKKKKKKKPMKNVFQVEEVLPKSSDNLQNDKGNNSQQLTNKTKSMKITQSNSILKNVKKAENNKIDSTQSETKIVKNNKKTKDSKIENTQNENKMIKNNKKTEDSKTVQTQNKNKTIIKGEKRKLNHTQNGSHKKQKFSVKKYKPNKEPSALESMTDDRLKAYGINPKKFRNKLKFGNN</sequence>
<feature type="domain" description="Kri1-like C-terminal" evidence="4">
    <location>
        <begin position="421"/>
        <end position="507"/>
    </location>
</feature>
<feature type="compositionally biased region" description="Acidic residues" evidence="3">
    <location>
        <begin position="16"/>
        <end position="25"/>
    </location>
</feature>
<dbReference type="EMBL" id="OU899034">
    <property type="protein sequence ID" value="CAH1716745.1"/>
    <property type="molecule type" value="Genomic_DNA"/>
</dbReference>
<evidence type="ECO:0000313" key="5">
    <source>
        <dbReference type="EMBL" id="CAH1716745.1"/>
    </source>
</evidence>
<feature type="region of interest" description="Disordered" evidence="3">
    <location>
        <begin position="1"/>
        <end position="30"/>
    </location>
</feature>
<evidence type="ECO:0000256" key="1">
    <source>
        <dbReference type="ARBA" id="ARBA00007473"/>
    </source>
</evidence>
<evidence type="ECO:0000256" key="3">
    <source>
        <dbReference type="SAM" id="MobiDB-lite"/>
    </source>
</evidence>
<dbReference type="PANTHER" id="PTHR14490">
    <property type="entry name" value="ZINC FINGER, ZZ TYPE"/>
    <property type="match status" value="1"/>
</dbReference>
<accession>A0A9P0IV15</accession>
<dbReference type="Pfam" id="PF12936">
    <property type="entry name" value="Kri1_C"/>
    <property type="match status" value="1"/>
</dbReference>
<feature type="compositionally biased region" description="Basic residues" evidence="3">
    <location>
        <begin position="654"/>
        <end position="677"/>
    </location>
</feature>
<protein>
    <recommendedName>
        <fullName evidence="2">Protein KRI1 homolog</fullName>
    </recommendedName>
</protein>
<gene>
    <name evidence="5" type="ORF">APHIGO_LOCUS3690</name>
</gene>
<feature type="region of interest" description="Disordered" evidence="3">
    <location>
        <begin position="258"/>
        <end position="281"/>
    </location>
</feature>
<organism evidence="5 6">
    <name type="scientific">Aphis gossypii</name>
    <name type="common">Cotton aphid</name>
    <dbReference type="NCBI Taxonomy" id="80765"/>
    <lineage>
        <taxon>Eukaryota</taxon>
        <taxon>Metazoa</taxon>
        <taxon>Ecdysozoa</taxon>
        <taxon>Arthropoda</taxon>
        <taxon>Hexapoda</taxon>
        <taxon>Insecta</taxon>
        <taxon>Pterygota</taxon>
        <taxon>Neoptera</taxon>
        <taxon>Paraneoptera</taxon>
        <taxon>Hemiptera</taxon>
        <taxon>Sternorrhyncha</taxon>
        <taxon>Aphidomorpha</taxon>
        <taxon>Aphidoidea</taxon>
        <taxon>Aphididae</taxon>
        <taxon>Aphidini</taxon>
        <taxon>Aphis</taxon>
        <taxon>Aphis</taxon>
    </lineage>
</organism>
<feature type="compositionally biased region" description="Polar residues" evidence="3">
    <location>
        <begin position="556"/>
        <end position="587"/>
    </location>
</feature>
<feature type="compositionally biased region" description="Basic residues" evidence="3">
    <location>
        <begin position="534"/>
        <end position="543"/>
    </location>
</feature>
<dbReference type="PANTHER" id="PTHR14490:SF5">
    <property type="entry name" value="PROTEIN KRI1 HOMOLOG"/>
    <property type="match status" value="1"/>
</dbReference>
<keyword evidence="6" id="KW-1185">Reference proteome</keyword>
<dbReference type="InterPro" id="IPR018034">
    <property type="entry name" value="Kri1"/>
</dbReference>
<comment type="similarity">
    <text evidence="1">Belongs to the KRI1 family.</text>
</comment>
<dbReference type="GO" id="GO:0005730">
    <property type="term" value="C:nucleolus"/>
    <property type="evidence" value="ECO:0007669"/>
    <property type="project" value="TreeGrafter"/>
</dbReference>
<dbReference type="InterPro" id="IPR024626">
    <property type="entry name" value="Kri1-like_C"/>
</dbReference>
<dbReference type="AlphaFoldDB" id="A0A9P0IV15"/>
<proteinExistence type="inferred from homology"/>
<feature type="region of interest" description="Disordered" evidence="3">
    <location>
        <begin position="518"/>
        <end position="688"/>
    </location>
</feature>
<dbReference type="GO" id="GO:0030686">
    <property type="term" value="C:90S preribosome"/>
    <property type="evidence" value="ECO:0007669"/>
    <property type="project" value="TreeGrafter"/>
</dbReference>
<dbReference type="Pfam" id="PF05178">
    <property type="entry name" value="Kri1"/>
    <property type="match status" value="1"/>
</dbReference>
<feature type="compositionally biased region" description="Low complexity" evidence="3">
    <location>
        <begin position="1"/>
        <end position="15"/>
    </location>
</feature>
<evidence type="ECO:0000256" key="2">
    <source>
        <dbReference type="ARBA" id="ARBA00017294"/>
    </source>
</evidence>